<proteinExistence type="inferred from homology"/>
<reference evidence="5 6" key="1">
    <citation type="submission" date="2024-04" db="EMBL/GenBank/DDBJ databases">
        <authorList>
            <consortium name="Genoscope - CEA"/>
            <person name="William W."/>
        </authorList>
    </citation>
    <scope>NUCLEOTIDE SEQUENCE [LARGE SCALE GENOMIC DNA]</scope>
</reference>
<dbReference type="Gene3D" id="3.90.1720.30">
    <property type="entry name" value="PPPDE domains"/>
    <property type="match status" value="1"/>
</dbReference>
<comment type="similarity">
    <text evidence="1">Belongs to the DeSI family.</text>
</comment>
<keyword evidence="3" id="KW-0378">Hydrolase</keyword>
<organism evidence="5 6">
    <name type="scientific">Lymnaea stagnalis</name>
    <name type="common">Great pond snail</name>
    <name type="synonym">Helix stagnalis</name>
    <dbReference type="NCBI Taxonomy" id="6523"/>
    <lineage>
        <taxon>Eukaryota</taxon>
        <taxon>Metazoa</taxon>
        <taxon>Spiralia</taxon>
        <taxon>Lophotrochozoa</taxon>
        <taxon>Mollusca</taxon>
        <taxon>Gastropoda</taxon>
        <taxon>Heterobranchia</taxon>
        <taxon>Euthyneura</taxon>
        <taxon>Panpulmonata</taxon>
        <taxon>Hygrophila</taxon>
        <taxon>Lymnaeoidea</taxon>
        <taxon>Lymnaeidae</taxon>
        <taxon>Lymnaea</taxon>
    </lineage>
</organism>
<name>A0AAV2IHW3_LYMST</name>
<dbReference type="PANTHER" id="PTHR12378">
    <property type="entry name" value="DESUMOYLATING ISOPEPTIDASE"/>
    <property type="match status" value="1"/>
</dbReference>
<keyword evidence="2" id="KW-0645">Protease</keyword>
<keyword evidence="6" id="KW-1185">Reference proteome</keyword>
<dbReference type="PROSITE" id="PS51858">
    <property type="entry name" value="PPPDE"/>
    <property type="match status" value="1"/>
</dbReference>
<evidence type="ECO:0000256" key="1">
    <source>
        <dbReference type="ARBA" id="ARBA00008140"/>
    </source>
</evidence>
<accession>A0AAV2IHW3</accession>
<dbReference type="GO" id="GO:0070646">
    <property type="term" value="P:protein modification by small protein removal"/>
    <property type="evidence" value="ECO:0007669"/>
    <property type="project" value="TreeGrafter"/>
</dbReference>
<dbReference type="GO" id="GO:0008233">
    <property type="term" value="F:peptidase activity"/>
    <property type="evidence" value="ECO:0007669"/>
    <property type="project" value="UniProtKB-KW"/>
</dbReference>
<dbReference type="Proteomes" id="UP001497497">
    <property type="component" value="Unassembled WGS sequence"/>
</dbReference>
<dbReference type="SMART" id="SM01179">
    <property type="entry name" value="DUF862"/>
    <property type="match status" value="1"/>
</dbReference>
<dbReference type="EMBL" id="CAXITT010000629">
    <property type="protein sequence ID" value="CAL1544553.1"/>
    <property type="molecule type" value="Genomic_DNA"/>
</dbReference>
<dbReference type="InterPro" id="IPR042266">
    <property type="entry name" value="PPPDE_sf"/>
</dbReference>
<dbReference type="AlphaFoldDB" id="A0AAV2IHW3"/>
<protein>
    <recommendedName>
        <fullName evidence="4">PPPDE domain-containing protein</fullName>
    </recommendedName>
</protein>
<evidence type="ECO:0000259" key="4">
    <source>
        <dbReference type="PROSITE" id="PS51858"/>
    </source>
</evidence>
<evidence type="ECO:0000256" key="2">
    <source>
        <dbReference type="ARBA" id="ARBA00022670"/>
    </source>
</evidence>
<dbReference type="GO" id="GO:0006508">
    <property type="term" value="P:proteolysis"/>
    <property type="evidence" value="ECO:0007669"/>
    <property type="project" value="UniProtKB-KW"/>
</dbReference>
<dbReference type="InterPro" id="IPR008580">
    <property type="entry name" value="PPPDE_dom"/>
</dbReference>
<evidence type="ECO:0000313" key="5">
    <source>
        <dbReference type="EMBL" id="CAL1544553.1"/>
    </source>
</evidence>
<evidence type="ECO:0000313" key="6">
    <source>
        <dbReference type="Proteomes" id="UP001497497"/>
    </source>
</evidence>
<sequence length="162" mass="17766">MEAPQTSDVKVYIYDISMGMARTMSRGILGVQIEGIWHTGIVVYGQEYFFGGTSGIEACSPGGTILGQPLQKIDLGKTEIPFDVFMDFLHELSSTTYTAESYHLFDHNCNNFSSELAQFLTGKDIPAHITSLPQDVLSTPFGAMIKPFVEALHVQGGHSPFQ</sequence>
<dbReference type="PANTHER" id="PTHR12378:SF7">
    <property type="entry name" value="DESUMOYLATING ISOPEPTIDASE 1"/>
    <property type="match status" value="1"/>
</dbReference>
<dbReference type="Pfam" id="PF05903">
    <property type="entry name" value="Peptidase_C97"/>
    <property type="match status" value="1"/>
</dbReference>
<evidence type="ECO:0000256" key="3">
    <source>
        <dbReference type="ARBA" id="ARBA00022801"/>
    </source>
</evidence>
<comment type="caution">
    <text evidence="5">The sequence shown here is derived from an EMBL/GenBank/DDBJ whole genome shotgun (WGS) entry which is preliminary data.</text>
</comment>
<gene>
    <name evidence="5" type="ORF">GSLYS_00018066001</name>
</gene>
<feature type="domain" description="PPPDE" evidence="4">
    <location>
        <begin position="7"/>
        <end position="150"/>
    </location>
</feature>